<dbReference type="Pfam" id="PF00322">
    <property type="entry name" value="Endothelin"/>
    <property type="match status" value="1"/>
</dbReference>
<gene>
    <name evidence="12" type="ORF">MG293_002028</name>
</gene>
<dbReference type="SMART" id="SM00272">
    <property type="entry name" value="END"/>
    <property type="match status" value="1"/>
</dbReference>
<evidence type="ECO:0000256" key="6">
    <source>
        <dbReference type="ARBA" id="ARBA00022685"/>
    </source>
</evidence>
<dbReference type="GO" id="GO:0019229">
    <property type="term" value="P:regulation of vasoconstriction"/>
    <property type="evidence" value="ECO:0007669"/>
    <property type="project" value="InterPro"/>
</dbReference>
<sequence length="179" mass="19571">MPTALCSIALALLVALHEGKSQATTTPIPEQPAPLPRARGSHLRTRRCSCSSWLDKECVYFCHLDIIWVNTPGAPSPLSLPNPDYALQAPLNARMPPTARDIDEVPSGEAASQILHPQIPGPSMSPPETLSLLTPQCWTSVTLPQRTFPDSQSRLSIPAIRLQATFRLNTSHYVFICLI</sequence>
<dbReference type="InterPro" id="IPR020475">
    <property type="entry name" value="Endothelin"/>
</dbReference>
<dbReference type="PANTHER" id="PTHR13874">
    <property type="entry name" value="ENDOTHELIN"/>
    <property type="match status" value="1"/>
</dbReference>
<dbReference type="EMBL" id="JAKZEL010000001">
    <property type="protein sequence ID" value="KAI4549698.1"/>
    <property type="molecule type" value="Genomic_DNA"/>
</dbReference>
<evidence type="ECO:0000256" key="10">
    <source>
        <dbReference type="SAM" id="SignalP"/>
    </source>
</evidence>
<dbReference type="AlphaFoldDB" id="A0AAD4UNF8"/>
<dbReference type="GO" id="GO:0005615">
    <property type="term" value="C:extracellular space"/>
    <property type="evidence" value="ECO:0007669"/>
    <property type="project" value="TreeGrafter"/>
</dbReference>
<evidence type="ECO:0000256" key="4">
    <source>
        <dbReference type="ARBA" id="ARBA00017756"/>
    </source>
</evidence>
<evidence type="ECO:0000256" key="1">
    <source>
        <dbReference type="ARBA" id="ARBA00003023"/>
    </source>
</evidence>
<dbReference type="GO" id="GO:0005179">
    <property type="term" value="F:hormone activity"/>
    <property type="evidence" value="ECO:0007669"/>
    <property type="project" value="TreeGrafter"/>
</dbReference>
<evidence type="ECO:0000259" key="11">
    <source>
        <dbReference type="SMART" id="SM00272"/>
    </source>
</evidence>
<evidence type="ECO:0000313" key="12">
    <source>
        <dbReference type="EMBL" id="KAI4549698.1"/>
    </source>
</evidence>
<accession>A0AAD4UNF8</accession>
<evidence type="ECO:0000256" key="3">
    <source>
        <dbReference type="ARBA" id="ARBA00010959"/>
    </source>
</evidence>
<keyword evidence="8" id="KW-0839">Vasoconstrictor</keyword>
<keyword evidence="10" id="KW-0732">Signal</keyword>
<dbReference type="GO" id="GO:0014826">
    <property type="term" value="P:vein smooth muscle contraction"/>
    <property type="evidence" value="ECO:0007669"/>
    <property type="project" value="TreeGrafter"/>
</dbReference>
<organism evidence="12 13">
    <name type="scientific">Ovis ammon polii</name>
    <dbReference type="NCBI Taxonomy" id="230172"/>
    <lineage>
        <taxon>Eukaryota</taxon>
        <taxon>Metazoa</taxon>
        <taxon>Chordata</taxon>
        <taxon>Craniata</taxon>
        <taxon>Vertebrata</taxon>
        <taxon>Euteleostomi</taxon>
        <taxon>Mammalia</taxon>
        <taxon>Eutheria</taxon>
        <taxon>Laurasiatheria</taxon>
        <taxon>Artiodactyla</taxon>
        <taxon>Ruminantia</taxon>
        <taxon>Pecora</taxon>
        <taxon>Bovidae</taxon>
        <taxon>Caprinae</taxon>
        <taxon>Ovis</taxon>
    </lineage>
</organism>
<evidence type="ECO:0000256" key="9">
    <source>
        <dbReference type="ARBA" id="ARBA00031940"/>
    </source>
</evidence>
<evidence type="ECO:0000256" key="2">
    <source>
        <dbReference type="ARBA" id="ARBA00004613"/>
    </source>
</evidence>
<comment type="caution">
    <text evidence="12">The sequence shown here is derived from an EMBL/GenBank/DDBJ whole genome shotgun (WGS) entry which is preliminary data.</text>
</comment>
<evidence type="ECO:0000313" key="13">
    <source>
        <dbReference type="Proteomes" id="UP001214576"/>
    </source>
</evidence>
<reference evidence="12" key="1">
    <citation type="submission" date="2022-03" db="EMBL/GenBank/DDBJ databases">
        <title>Genomic analyses of argali, domestic sheep and their hybrids provide insights into chromosomal evolution, heterosis and genetic basis of agronomic traits.</title>
        <authorList>
            <person name="Li M."/>
        </authorList>
    </citation>
    <scope>NUCLEOTIDE SEQUENCE</scope>
    <source>
        <strain evidence="12">CAU-MHL-2022a</strain>
        <tissue evidence="12">Skin</tissue>
    </source>
</reference>
<dbReference type="InterPro" id="IPR019764">
    <property type="entry name" value="Endothelin_toxin_CS"/>
</dbReference>
<protein>
    <recommendedName>
        <fullName evidence="4">Endothelin-2</fullName>
    </recommendedName>
    <alternativeName>
        <fullName evidence="9">Preproendothelin-2</fullName>
    </alternativeName>
</protein>
<feature type="signal peptide" evidence="10">
    <location>
        <begin position="1"/>
        <end position="23"/>
    </location>
</feature>
<dbReference type="GO" id="GO:0031708">
    <property type="term" value="F:endothelin B receptor binding"/>
    <property type="evidence" value="ECO:0007669"/>
    <property type="project" value="TreeGrafter"/>
</dbReference>
<evidence type="ECO:0000256" key="7">
    <source>
        <dbReference type="ARBA" id="ARBA00022858"/>
    </source>
</evidence>
<evidence type="ECO:0000256" key="5">
    <source>
        <dbReference type="ARBA" id="ARBA00022525"/>
    </source>
</evidence>
<dbReference type="PROSITE" id="PS00270">
    <property type="entry name" value="ENDOTHELIN"/>
    <property type="match status" value="1"/>
</dbReference>
<dbReference type="GO" id="GO:0003100">
    <property type="term" value="P:regulation of systemic arterial blood pressure by endothelin"/>
    <property type="evidence" value="ECO:0007669"/>
    <property type="project" value="TreeGrafter"/>
</dbReference>
<proteinExistence type="inferred from homology"/>
<dbReference type="PANTHER" id="PTHR13874:SF9">
    <property type="entry name" value="ENDOTHELIN-2"/>
    <property type="match status" value="1"/>
</dbReference>
<dbReference type="Proteomes" id="UP001214576">
    <property type="component" value="Unassembled WGS sequence"/>
</dbReference>
<dbReference type="PRINTS" id="PR00365">
    <property type="entry name" value="ENDOTHELIN"/>
</dbReference>
<evidence type="ECO:0000256" key="8">
    <source>
        <dbReference type="ARBA" id="ARBA00023322"/>
    </source>
</evidence>
<comment type="subcellular location">
    <subcellularLocation>
        <location evidence="2">Secreted</location>
    </subcellularLocation>
</comment>
<keyword evidence="6" id="KW-0165">Cleavage on pair of basic residues</keyword>
<keyword evidence="13" id="KW-1185">Reference proteome</keyword>
<comment type="similarity">
    <text evidence="3">Belongs to the endothelin/sarafotoxin family.</text>
</comment>
<dbReference type="InterPro" id="IPR001928">
    <property type="entry name" value="Endothln-like_toxin"/>
</dbReference>
<dbReference type="GO" id="GO:0006874">
    <property type="term" value="P:intracellular calcium ion homeostasis"/>
    <property type="evidence" value="ECO:0007669"/>
    <property type="project" value="TreeGrafter"/>
</dbReference>
<feature type="chain" id="PRO_5042278143" description="Endothelin-2" evidence="10">
    <location>
        <begin position="24"/>
        <end position="179"/>
    </location>
</feature>
<keyword evidence="5" id="KW-0964">Secreted</keyword>
<comment type="function">
    <text evidence="1">Endothelins are endothelium-derived vasoconstrictor peptides.</text>
</comment>
<feature type="domain" description="Endothelin-like toxin" evidence="11">
    <location>
        <begin position="47"/>
        <end position="68"/>
    </location>
</feature>
<keyword evidence="7" id="KW-0838">Vasoactive</keyword>
<name>A0AAD4UNF8_OVIAM</name>